<name>A0A7S3FSY9_9CHLO</name>
<evidence type="ECO:0000313" key="1">
    <source>
        <dbReference type="EMBL" id="CAE0192899.1"/>
    </source>
</evidence>
<dbReference type="AlphaFoldDB" id="A0A7S3FSY9"/>
<organism evidence="1">
    <name type="scientific">Chloropicon roscoffensis</name>
    <dbReference type="NCBI Taxonomy" id="1461544"/>
    <lineage>
        <taxon>Eukaryota</taxon>
        <taxon>Viridiplantae</taxon>
        <taxon>Chlorophyta</taxon>
        <taxon>Chloropicophyceae</taxon>
        <taxon>Chloropicales</taxon>
        <taxon>Chloropicaceae</taxon>
        <taxon>Chloropicon</taxon>
    </lineage>
</organism>
<proteinExistence type="predicted"/>
<dbReference type="InterPro" id="IPR004344">
    <property type="entry name" value="TTL/TTLL_fam"/>
</dbReference>
<evidence type="ECO:0008006" key="2">
    <source>
        <dbReference type="Google" id="ProtNLM"/>
    </source>
</evidence>
<protein>
    <recommendedName>
        <fullName evidence="2">Tubulin-tyrosine ligase</fullName>
    </recommendedName>
</protein>
<dbReference type="PANTHER" id="PTHR46069:SF1">
    <property type="entry name" value="CHROMOSOME UNDETERMINED SCAFFOLD_125, WHOLE GENOME SHOTGUN SEQUENCE"/>
    <property type="match status" value="1"/>
</dbReference>
<reference evidence="1" key="1">
    <citation type="submission" date="2021-01" db="EMBL/GenBank/DDBJ databases">
        <authorList>
            <person name="Corre E."/>
            <person name="Pelletier E."/>
            <person name="Niang G."/>
            <person name="Scheremetjew M."/>
            <person name="Finn R."/>
            <person name="Kale V."/>
            <person name="Holt S."/>
            <person name="Cochrane G."/>
            <person name="Meng A."/>
            <person name="Brown T."/>
            <person name="Cohen L."/>
        </authorList>
    </citation>
    <scope>NUCLEOTIDE SEQUENCE</scope>
    <source>
        <strain evidence="1">RCC1871</strain>
    </source>
</reference>
<dbReference type="EMBL" id="HBHZ01007735">
    <property type="protein sequence ID" value="CAE0192899.1"/>
    <property type="molecule type" value="Transcribed_RNA"/>
</dbReference>
<dbReference type="SUPFAM" id="SSF56059">
    <property type="entry name" value="Glutathione synthetase ATP-binding domain-like"/>
    <property type="match status" value="1"/>
</dbReference>
<dbReference type="PANTHER" id="PTHR46069">
    <property type="entry name" value="TUBULIN TYROSINE LIGASE"/>
    <property type="match status" value="1"/>
</dbReference>
<dbReference type="PROSITE" id="PS51221">
    <property type="entry name" value="TTL"/>
    <property type="match status" value="1"/>
</dbReference>
<dbReference type="Pfam" id="PF03133">
    <property type="entry name" value="TTL"/>
    <property type="match status" value="1"/>
</dbReference>
<gene>
    <name evidence="1" type="ORF">CROS1456_LOCUS5989</name>
</gene>
<sequence>MDPKIDQPKVRACRHLVLPGNESSLVLEALARRTWWEPTKGGDLDWDFWWGGNGQKFPFDLMRRGRGGKGPSVFNKIENHREVCTKTGLARTIRECALRRKRLPPWAPETFIFPNYGSLADELPELKKAYKRHAEATRGGGGGRVWILKPAAMNRGKGIHIFDTWRAIESFLRARVASEPYIAQKYIENPLLIDGRKFDIRVYALVTTSPSPKVFLHPDGYIRTCGVEYDSSDVGESALAGHLTNDAVQKCSETYGSFEDHNKLSFTRFQDKLRSCGEESLKDFDFSNQVFSQVERCTEELFRVALRRMRPKMEGSFELFGLDFMVDDSLRVSLVEVNTSPALFRKGAHLQKILPGVVEEALQKALDPYFPPPPGASAPDRLDKFKELQIR</sequence>
<accession>A0A7S3FSY9</accession>
<dbReference type="Gene3D" id="3.30.470.20">
    <property type="entry name" value="ATP-grasp fold, B domain"/>
    <property type="match status" value="1"/>
</dbReference>